<dbReference type="RefSeq" id="WP_093915709.1">
    <property type="nucleotide sequence ID" value="NZ_FPAJ01000002.1"/>
</dbReference>
<evidence type="ECO:0000313" key="1">
    <source>
        <dbReference type="EMBL" id="SFS68025.1"/>
    </source>
</evidence>
<protein>
    <submittedName>
        <fullName evidence="1">Uncharacterized protein</fullName>
    </submittedName>
</protein>
<dbReference type="Proteomes" id="UP000199239">
    <property type="component" value="Unassembled WGS sequence"/>
</dbReference>
<reference evidence="2" key="1">
    <citation type="submission" date="2016-10" db="EMBL/GenBank/DDBJ databases">
        <authorList>
            <person name="Varghese N."/>
            <person name="Submissions S."/>
        </authorList>
    </citation>
    <scope>NUCLEOTIDE SEQUENCE [LARGE SCALE GENOMIC DNA]</scope>
    <source>
        <strain evidence="2">DSM 23422</strain>
    </source>
</reference>
<proteinExistence type="predicted"/>
<sequence>MYGRQLSGPKKIGHRRVEPTTVETKREFLAALAQTGNVKLSCKRAGISRSAAYHWRLTDPEVASAWDLALHASLDGLREEVVETARTMSLGRWIEVLDENGQPVLDDNFEKVMQYDVSHVDARVLIKLLDKALPSADGAATTSITVQNDTHVHTAPKPMPKLVRPSVTADVVDAEFVSEIDEDTINV</sequence>
<gene>
    <name evidence="1" type="ORF">SAMN04488040_1486</name>
</gene>
<dbReference type="AlphaFoldDB" id="A0A1I6RTI6"/>
<accession>A0A1I6RTI6</accession>
<keyword evidence="2" id="KW-1185">Reference proteome</keyword>
<dbReference type="OrthoDB" id="7874991at2"/>
<name>A0A1I6RTI6_9RHOB</name>
<evidence type="ECO:0000313" key="2">
    <source>
        <dbReference type="Proteomes" id="UP000199239"/>
    </source>
</evidence>
<dbReference type="Gene3D" id="1.10.10.60">
    <property type="entry name" value="Homeodomain-like"/>
    <property type="match status" value="1"/>
</dbReference>
<organism evidence="1 2">
    <name type="scientific">Sulfitobacter marinus</name>
    <dbReference type="NCBI Taxonomy" id="394264"/>
    <lineage>
        <taxon>Bacteria</taxon>
        <taxon>Pseudomonadati</taxon>
        <taxon>Pseudomonadota</taxon>
        <taxon>Alphaproteobacteria</taxon>
        <taxon>Rhodobacterales</taxon>
        <taxon>Roseobacteraceae</taxon>
        <taxon>Sulfitobacter</taxon>
    </lineage>
</organism>
<dbReference type="STRING" id="394264.SAMN04488040_1486"/>
<dbReference type="EMBL" id="FPAJ01000002">
    <property type="protein sequence ID" value="SFS68025.1"/>
    <property type="molecule type" value="Genomic_DNA"/>
</dbReference>